<dbReference type="AlphaFoldDB" id="A0AAD2DS27"/>
<dbReference type="Proteomes" id="UP000834106">
    <property type="component" value="Chromosome 5"/>
</dbReference>
<evidence type="ECO:0000313" key="1">
    <source>
        <dbReference type="EMBL" id="CAI9761800.1"/>
    </source>
</evidence>
<evidence type="ECO:0000313" key="2">
    <source>
        <dbReference type="Proteomes" id="UP000834106"/>
    </source>
</evidence>
<protein>
    <submittedName>
        <fullName evidence="1">Uncharacterized protein</fullName>
    </submittedName>
</protein>
<sequence length="201" mass="23190">MSSPFFPINQFLFFQSFLLSGRQLLSSRCPRRRCADADVGRRKSEKGTKVETSAWLFSPLTFRLQLIHSMPFLLGFRTFELLHCRGSTVESERFVDYNRPGKNDKGLKLYYPRERWQLEMVGILLHPSQTVAVITGPWSTHIIVTPQAARALSRKQFILCLFHHKHPLEKPLVLPLLGCQNLMPLLHQKIDIVQVLVVVLI</sequence>
<gene>
    <name evidence="1" type="ORF">FPE_LOCUS9230</name>
</gene>
<keyword evidence="2" id="KW-1185">Reference proteome</keyword>
<reference evidence="1" key="1">
    <citation type="submission" date="2023-05" db="EMBL/GenBank/DDBJ databases">
        <authorList>
            <person name="Huff M."/>
        </authorList>
    </citation>
    <scope>NUCLEOTIDE SEQUENCE</scope>
</reference>
<name>A0AAD2DS27_9LAMI</name>
<accession>A0AAD2DS27</accession>
<organism evidence="1 2">
    <name type="scientific">Fraxinus pennsylvanica</name>
    <dbReference type="NCBI Taxonomy" id="56036"/>
    <lineage>
        <taxon>Eukaryota</taxon>
        <taxon>Viridiplantae</taxon>
        <taxon>Streptophyta</taxon>
        <taxon>Embryophyta</taxon>
        <taxon>Tracheophyta</taxon>
        <taxon>Spermatophyta</taxon>
        <taxon>Magnoliopsida</taxon>
        <taxon>eudicotyledons</taxon>
        <taxon>Gunneridae</taxon>
        <taxon>Pentapetalae</taxon>
        <taxon>asterids</taxon>
        <taxon>lamiids</taxon>
        <taxon>Lamiales</taxon>
        <taxon>Oleaceae</taxon>
        <taxon>Oleeae</taxon>
        <taxon>Fraxinus</taxon>
    </lineage>
</organism>
<proteinExistence type="predicted"/>
<dbReference type="EMBL" id="OU503040">
    <property type="protein sequence ID" value="CAI9761800.1"/>
    <property type="molecule type" value="Genomic_DNA"/>
</dbReference>